<dbReference type="PROSITE" id="PS00107">
    <property type="entry name" value="PROTEIN_KINASE_ATP"/>
    <property type="match status" value="1"/>
</dbReference>
<dbReference type="GO" id="GO:0016301">
    <property type="term" value="F:kinase activity"/>
    <property type="evidence" value="ECO:0007669"/>
    <property type="project" value="UniProtKB-KW"/>
</dbReference>
<dbReference type="EC" id="2.7.11.1" evidence="1"/>
<dbReference type="RefSeq" id="WP_208812932.1">
    <property type="nucleotide sequence ID" value="NZ_WVUH01000056.1"/>
</dbReference>
<organism evidence="10 11">
    <name type="scientific">Micromonospora echinofusca</name>
    <dbReference type="NCBI Taxonomy" id="47858"/>
    <lineage>
        <taxon>Bacteria</taxon>
        <taxon>Bacillati</taxon>
        <taxon>Actinomycetota</taxon>
        <taxon>Actinomycetes</taxon>
        <taxon>Micromonosporales</taxon>
        <taxon>Micromonosporaceae</taxon>
        <taxon>Micromonospora</taxon>
    </lineage>
</organism>
<dbReference type="PANTHER" id="PTHR43289:SF6">
    <property type="entry name" value="SERINE_THREONINE-PROTEIN KINASE NEKL-3"/>
    <property type="match status" value="1"/>
</dbReference>
<evidence type="ECO:0000256" key="3">
    <source>
        <dbReference type="ARBA" id="ARBA00022679"/>
    </source>
</evidence>
<accession>A0ABS3VP76</accession>
<dbReference type="InterPro" id="IPR017441">
    <property type="entry name" value="Protein_kinase_ATP_BS"/>
</dbReference>
<proteinExistence type="predicted"/>
<comment type="caution">
    <text evidence="10">The sequence shown here is derived from an EMBL/GenBank/DDBJ whole genome shotgun (WGS) entry which is preliminary data.</text>
</comment>
<evidence type="ECO:0000313" key="11">
    <source>
        <dbReference type="Proteomes" id="UP000823521"/>
    </source>
</evidence>
<keyword evidence="11" id="KW-1185">Reference proteome</keyword>
<feature type="binding site" evidence="7">
    <location>
        <position position="41"/>
    </location>
    <ligand>
        <name>ATP</name>
        <dbReference type="ChEBI" id="CHEBI:30616"/>
    </ligand>
</feature>
<dbReference type="PANTHER" id="PTHR43289">
    <property type="entry name" value="MITOGEN-ACTIVATED PROTEIN KINASE KINASE KINASE 20-RELATED"/>
    <property type="match status" value="1"/>
</dbReference>
<dbReference type="EMBL" id="WVUH01000056">
    <property type="protein sequence ID" value="MBO4206208.1"/>
    <property type="molecule type" value="Genomic_DNA"/>
</dbReference>
<dbReference type="PROSITE" id="PS00108">
    <property type="entry name" value="PROTEIN_KINASE_ST"/>
    <property type="match status" value="1"/>
</dbReference>
<sequence length="512" mass="52718">MLHPGRKLGDRYRLDTRIGAGGMGEVWRAVDEVLGRVVAVKAMLPAVADDPTFARRFLVEAKSMASVNHPAVASIHDYGHSDGITFLVMEFIDGESLSQVLARHGRLTPADTMRFVAQAADGLQAVHDCGIVHRDIKPANLLIRRNGSLLITDFGISRTGDGTHLTVSGAILGTPTYLSPEQVLGQPATALSDVYSLGLTAYECLAGQRPFQGDNPYAVALQRVQGAPRPLGGDVPRPVLDVIGRALAADPAHRWPSAAALADAARAAGHGAWMAAGHPPPPVPAPAGPAMAAPASPVSAAASVGSPWPVPAVAPAGPAPSAPGSGRPTTLRRRGLVAGALVATTLVAGVAVWQLTGTGDRRGGGQPAGADPTPAGSPVPAAQLRKAGLATCGAALCPAEPLCWGGLTSISGTAQPPRRTTCAGEHSWQTFSATWLPADAVDVPQDELLARADIGTACSASVMATRSANSAATVGWIREPWPVKLPGTETWIVYCMARPESGELSASVFLIF</sequence>
<protein>
    <recommendedName>
        <fullName evidence="1">non-specific serine/threonine protein kinase</fullName>
        <ecNumber evidence="1">2.7.11.1</ecNumber>
    </recommendedName>
</protein>
<keyword evidence="5 10" id="KW-0418">Kinase</keyword>
<dbReference type="Proteomes" id="UP000823521">
    <property type="component" value="Unassembled WGS sequence"/>
</dbReference>
<evidence type="ECO:0000256" key="2">
    <source>
        <dbReference type="ARBA" id="ARBA00022527"/>
    </source>
</evidence>
<dbReference type="SMART" id="SM00220">
    <property type="entry name" value="S_TKc"/>
    <property type="match status" value="1"/>
</dbReference>
<evidence type="ECO:0000256" key="4">
    <source>
        <dbReference type="ARBA" id="ARBA00022741"/>
    </source>
</evidence>
<keyword evidence="3" id="KW-0808">Transferase</keyword>
<reference evidence="10 11" key="1">
    <citation type="submission" date="2019-12" db="EMBL/GenBank/DDBJ databases">
        <title>Whole genome sequencing of endophytic Actinobacterium Micromonospora sp. MPMI6T.</title>
        <authorList>
            <person name="Evv R."/>
            <person name="Podile A.R."/>
        </authorList>
    </citation>
    <scope>NUCLEOTIDE SEQUENCE [LARGE SCALE GENOMIC DNA]</scope>
    <source>
        <strain evidence="10 11">MPMI6</strain>
    </source>
</reference>
<evidence type="ECO:0000259" key="9">
    <source>
        <dbReference type="PROSITE" id="PS50011"/>
    </source>
</evidence>
<dbReference type="InterPro" id="IPR011009">
    <property type="entry name" value="Kinase-like_dom_sf"/>
</dbReference>
<dbReference type="CDD" id="cd14014">
    <property type="entry name" value="STKc_PknB_like"/>
    <property type="match status" value="1"/>
</dbReference>
<keyword evidence="6 7" id="KW-0067">ATP-binding</keyword>
<dbReference type="Gene3D" id="1.10.510.10">
    <property type="entry name" value="Transferase(Phosphotransferase) domain 1"/>
    <property type="match status" value="1"/>
</dbReference>
<gene>
    <name evidence="10" type="ORF">GSF22_09330</name>
</gene>
<evidence type="ECO:0000256" key="1">
    <source>
        <dbReference type="ARBA" id="ARBA00012513"/>
    </source>
</evidence>
<feature type="region of interest" description="Disordered" evidence="8">
    <location>
        <begin position="358"/>
        <end position="380"/>
    </location>
</feature>
<keyword evidence="2" id="KW-0723">Serine/threonine-protein kinase</keyword>
<dbReference type="SUPFAM" id="SSF56112">
    <property type="entry name" value="Protein kinase-like (PK-like)"/>
    <property type="match status" value="1"/>
</dbReference>
<dbReference type="InterPro" id="IPR000719">
    <property type="entry name" value="Prot_kinase_dom"/>
</dbReference>
<evidence type="ECO:0000256" key="6">
    <source>
        <dbReference type="ARBA" id="ARBA00022840"/>
    </source>
</evidence>
<feature type="domain" description="Protein kinase" evidence="9">
    <location>
        <begin position="12"/>
        <end position="274"/>
    </location>
</feature>
<evidence type="ECO:0000256" key="8">
    <source>
        <dbReference type="SAM" id="MobiDB-lite"/>
    </source>
</evidence>
<dbReference type="InterPro" id="IPR008271">
    <property type="entry name" value="Ser/Thr_kinase_AS"/>
</dbReference>
<evidence type="ECO:0000313" key="10">
    <source>
        <dbReference type="EMBL" id="MBO4206208.1"/>
    </source>
</evidence>
<dbReference type="PROSITE" id="PS50011">
    <property type="entry name" value="PROTEIN_KINASE_DOM"/>
    <property type="match status" value="1"/>
</dbReference>
<dbReference type="Pfam" id="PF00069">
    <property type="entry name" value="Pkinase"/>
    <property type="match status" value="1"/>
</dbReference>
<evidence type="ECO:0000256" key="7">
    <source>
        <dbReference type="PROSITE-ProRule" id="PRU10141"/>
    </source>
</evidence>
<dbReference type="Gene3D" id="3.30.200.20">
    <property type="entry name" value="Phosphorylase Kinase, domain 1"/>
    <property type="match status" value="1"/>
</dbReference>
<evidence type="ECO:0000256" key="5">
    <source>
        <dbReference type="ARBA" id="ARBA00022777"/>
    </source>
</evidence>
<keyword evidence="4 7" id="KW-0547">Nucleotide-binding</keyword>
<name>A0ABS3VP76_MICEH</name>